<evidence type="ECO:0000313" key="4">
    <source>
        <dbReference type="Proteomes" id="UP000282654"/>
    </source>
</evidence>
<feature type="transmembrane region" description="Helical" evidence="2">
    <location>
        <begin position="48"/>
        <end position="68"/>
    </location>
</feature>
<keyword evidence="2" id="KW-0812">Transmembrane</keyword>
<sequence>MGPFDRGLLLLYSLATSVFWGAFLLALLGWRPVLDATAAVFAPERREIVFAGLAVLIVAGLRLIYASVKPGRRHDKVALIEENSIGQVQVALGAIENLVTRVVSAFPGIREVRPRVVTVPEGVVIQVRLVTTPGLKIPEVSQEIQRQVKETVREVTGIAVQNVRVLVDNITAVKPRVE</sequence>
<organism evidence="3 4">
    <name type="scientific">Thermodesulfitimonas autotrophica</name>
    <dbReference type="NCBI Taxonomy" id="1894989"/>
    <lineage>
        <taxon>Bacteria</taxon>
        <taxon>Bacillati</taxon>
        <taxon>Bacillota</taxon>
        <taxon>Clostridia</taxon>
        <taxon>Thermoanaerobacterales</taxon>
        <taxon>Thermoanaerobacteraceae</taxon>
        <taxon>Thermodesulfitimonas</taxon>
    </lineage>
</organism>
<comment type="similarity">
    <text evidence="1">Belongs to the asp23 family.</text>
</comment>
<dbReference type="Pfam" id="PF03780">
    <property type="entry name" value="Asp23"/>
    <property type="match status" value="1"/>
</dbReference>
<dbReference type="NCBIfam" id="NF033218">
    <property type="entry name" value="anchor_AmaP"/>
    <property type="match status" value="1"/>
</dbReference>
<dbReference type="InterPro" id="IPR005531">
    <property type="entry name" value="Asp23"/>
</dbReference>
<keyword evidence="2" id="KW-1133">Transmembrane helix</keyword>
<dbReference type="RefSeq" id="WP_123926376.1">
    <property type="nucleotide sequence ID" value="NZ_RKRE01000001.1"/>
</dbReference>
<dbReference type="AlphaFoldDB" id="A0A3N5AW55"/>
<reference evidence="3 4" key="1">
    <citation type="submission" date="2018-11" db="EMBL/GenBank/DDBJ databases">
        <title>Genomic Encyclopedia of Type Strains, Phase IV (KMG-IV): sequencing the most valuable type-strain genomes for metagenomic binning, comparative biology and taxonomic classification.</title>
        <authorList>
            <person name="Goeker M."/>
        </authorList>
    </citation>
    <scope>NUCLEOTIDE SEQUENCE [LARGE SCALE GENOMIC DNA]</scope>
    <source>
        <strain evidence="3 4">DSM 102936</strain>
    </source>
</reference>
<dbReference type="Proteomes" id="UP000282654">
    <property type="component" value="Unassembled WGS sequence"/>
</dbReference>
<keyword evidence="4" id="KW-1185">Reference proteome</keyword>
<feature type="transmembrane region" description="Helical" evidence="2">
    <location>
        <begin position="7"/>
        <end position="28"/>
    </location>
</feature>
<keyword evidence="2" id="KW-0472">Membrane</keyword>
<gene>
    <name evidence="3" type="ORF">EDD75_0063</name>
</gene>
<dbReference type="EMBL" id="RKRE01000001">
    <property type="protein sequence ID" value="RPF49259.1"/>
    <property type="molecule type" value="Genomic_DNA"/>
</dbReference>
<accession>A0A3N5AW55</accession>
<proteinExistence type="inferred from homology"/>
<dbReference type="OrthoDB" id="1679795at2"/>
<name>A0A3N5AW55_9THEO</name>
<evidence type="ECO:0000256" key="2">
    <source>
        <dbReference type="SAM" id="Phobius"/>
    </source>
</evidence>
<comment type="caution">
    <text evidence="3">The sequence shown here is derived from an EMBL/GenBank/DDBJ whole genome shotgun (WGS) entry which is preliminary data.</text>
</comment>
<evidence type="ECO:0000313" key="3">
    <source>
        <dbReference type="EMBL" id="RPF49259.1"/>
    </source>
</evidence>
<evidence type="ECO:0000256" key="1">
    <source>
        <dbReference type="ARBA" id="ARBA00005721"/>
    </source>
</evidence>
<protein>
    <submittedName>
        <fullName evidence="3">Cell envelope-related Asp23 family protein</fullName>
    </submittedName>
</protein>